<dbReference type="SUPFAM" id="SSF56601">
    <property type="entry name" value="beta-lactamase/transpeptidase-like"/>
    <property type="match status" value="1"/>
</dbReference>
<dbReference type="InterPro" id="IPR001466">
    <property type="entry name" value="Beta-lactam-related"/>
</dbReference>
<gene>
    <name evidence="2" type="ORF">WMO37_04475</name>
</gene>
<organism evidence="2 3">
    <name type="scientific">Lachnospira intestinalis</name>
    <dbReference type="NCBI Taxonomy" id="3133158"/>
    <lineage>
        <taxon>Bacteria</taxon>
        <taxon>Bacillati</taxon>
        <taxon>Bacillota</taxon>
        <taxon>Clostridia</taxon>
        <taxon>Lachnospirales</taxon>
        <taxon>Lachnospiraceae</taxon>
        <taxon>Lachnospira</taxon>
    </lineage>
</organism>
<dbReference type="Gene3D" id="3.40.710.10">
    <property type="entry name" value="DD-peptidase/beta-lactamase superfamily"/>
    <property type="match status" value="1"/>
</dbReference>
<dbReference type="EMBL" id="JBBMFS010000003">
    <property type="protein sequence ID" value="MEQ2554273.1"/>
    <property type="molecule type" value="Genomic_DNA"/>
</dbReference>
<proteinExistence type="predicted"/>
<dbReference type="InterPro" id="IPR050789">
    <property type="entry name" value="Diverse_Enzym_Activities"/>
</dbReference>
<dbReference type="Proteomes" id="UP001546774">
    <property type="component" value="Unassembled WGS sequence"/>
</dbReference>
<protein>
    <submittedName>
        <fullName evidence="2">Serine hydrolase domain-containing protein</fullName>
        <ecNumber evidence="2">3.1.1.103</ecNumber>
    </submittedName>
</protein>
<dbReference type="PANTHER" id="PTHR43283:SF7">
    <property type="entry name" value="BETA-LACTAMASE-RELATED DOMAIN-CONTAINING PROTEIN"/>
    <property type="match status" value="1"/>
</dbReference>
<evidence type="ECO:0000259" key="1">
    <source>
        <dbReference type="Pfam" id="PF00144"/>
    </source>
</evidence>
<name>A0ABV1H478_9FIRM</name>
<evidence type="ECO:0000313" key="3">
    <source>
        <dbReference type="Proteomes" id="UP001546774"/>
    </source>
</evidence>
<dbReference type="InterPro" id="IPR012338">
    <property type="entry name" value="Beta-lactam/transpept-like"/>
</dbReference>
<accession>A0ABV1H478</accession>
<keyword evidence="3" id="KW-1185">Reference proteome</keyword>
<keyword evidence="2" id="KW-0378">Hydrolase</keyword>
<evidence type="ECO:0000313" key="2">
    <source>
        <dbReference type="EMBL" id="MEQ2554273.1"/>
    </source>
</evidence>
<reference evidence="2" key="1">
    <citation type="submission" date="2024-03" db="EMBL/GenBank/DDBJ databases">
        <title>Human intestinal bacterial collection.</title>
        <authorList>
            <person name="Pauvert C."/>
            <person name="Hitch T.C.A."/>
            <person name="Clavel T."/>
        </authorList>
    </citation>
    <scope>NUCLEOTIDE SEQUENCE [LARGE SCALE GENOMIC DNA]</scope>
    <source>
        <strain evidence="2">CLA-AA-H89B</strain>
    </source>
</reference>
<sequence length="482" mass="53918">MLQLFPTATPEEVGIDSQWLMNFCKRLEEQQLPLHSALIMRHGKVCMETYYKPYTRDTLHRMFSVTKSFVSLGIGLLEAEGKLSLDDKIVDFFPEKLPKPGVHPYIAMMTIRDMLTMRTCHDKTTYKAPGVTDWVASFFTVPPTHVPGTNFSYDTSSTHTLGALIEKLSGMDLLSYLRFKFLDEIGFSANAYILKDPNGVSMGGSGLCATPYDLLKVIYLIANDGVWQGKQLLPSGYVRAAKSMQSDPYGRQSSLEELQGYGYQIWMTRHNGYVLFGMGGQLALYVPDKDIFMVTTADAQGRQGGVQLIYEAFWHEIYDKIATDSLPAATPEYTAAFLEYCNTRTLFVLPGSLTSPVLADINGITYQMDENICQMKTMKVDIATETGLGTLTYENASGVHTLSFGLGYNTFAQFPDYDLKYAASAAFRMENTLLVKIQIIDSAIGNLFFSLNFKGDYVTVMLRKIEESLFGEYNGVFSGRKI</sequence>
<dbReference type="EC" id="3.1.1.103" evidence="2"/>
<dbReference type="GO" id="GO:0016787">
    <property type="term" value="F:hydrolase activity"/>
    <property type="evidence" value="ECO:0007669"/>
    <property type="project" value="UniProtKB-KW"/>
</dbReference>
<dbReference type="Pfam" id="PF00144">
    <property type="entry name" value="Beta-lactamase"/>
    <property type="match status" value="1"/>
</dbReference>
<feature type="domain" description="Beta-lactamase-related" evidence="1">
    <location>
        <begin position="23"/>
        <end position="301"/>
    </location>
</feature>
<comment type="caution">
    <text evidence="2">The sequence shown here is derived from an EMBL/GenBank/DDBJ whole genome shotgun (WGS) entry which is preliminary data.</text>
</comment>
<dbReference type="PANTHER" id="PTHR43283">
    <property type="entry name" value="BETA-LACTAMASE-RELATED"/>
    <property type="match status" value="1"/>
</dbReference>